<feature type="compositionally biased region" description="Basic and acidic residues" evidence="9">
    <location>
        <begin position="466"/>
        <end position="510"/>
    </location>
</feature>
<evidence type="ECO:0000256" key="2">
    <source>
        <dbReference type="ARBA" id="ARBA00007448"/>
    </source>
</evidence>
<name>A0AAN7KF86_9MYRT</name>
<dbReference type="PROSITE" id="PS00674">
    <property type="entry name" value="AAA"/>
    <property type="match status" value="1"/>
</dbReference>
<sequence>MMVVRDFILQMSSAVGGLAMVIMLFRDHIPHHFRELFEKYSSKFVRMVYPYVEITFPEYSGEWYKKNELYAHIKSYLTGKATTRARKLKADSLWGAKSILLAMDDNEEVTDEFQGAKLWWSSNKIVPRGMSLSFYPASDERRFYRLTFHKRHRDLITGAYVRHVIDEGKAIAVRNRQRKLYTNNPSENWHGYKKAKWSHVIFEHPATFDTLAMERKKKKEIMSDLEKFAQGKEYYKKIGKAWKRGYLLYGPPGTGKSTMIAAIANLMDYDVYDLELTTVKDNSELRKLLIDTSSKSIIVIEDIDCSLDLTGQRKEAKKEKEDDDDDEKEKDPVKKVKKEGIDKKGSKVTLSGLLNFIDGIWSACGQERIIIFTTNFVDKLDPALIRRGRMDKHIEMSYCSFEAFKVLANNYLDLESHHLFDEIEAMLKETNMAPADVAENLMPKSREETPETCLRSLIEAIEEAKEEAKKKKAEEEEEAKKKKAKEEEEGKAKEEEAKVAAKTTAKESKENAVVANGEMGGGAVKDNGVTS</sequence>
<feature type="region of interest" description="Disordered" evidence="9">
    <location>
        <begin position="466"/>
        <end position="531"/>
    </location>
</feature>
<keyword evidence="13" id="KW-1185">Reference proteome</keyword>
<dbReference type="InterPro" id="IPR027417">
    <property type="entry name" value="P-loop_NTPase"/>
</dbReference>
<dbReference type="InterPro" id="IPR058017">
    <property type="entry name" value="At3g28540-like_C"/>
</dbReference>
<feature type="compositionally biased region" description="Basic and acidic residues" evidence="9">
    <location>
        <begin position="329"/>
        <end position="338"/>
    </location>
</feature>
<dbReference type="FunFam" id="3.40.50.300:FF:001122">
    <property type="entry name" value="AAA-ATPase ASD, mitochondrial"/>
    <property type="match status" value="1"/>
</dbReference>
<dbReference type="Proteomes" id="UP001345219">
    <property type="component" value="Chromosome 7"/>
</dbReference>
<keyword evidence="3 8" id="KW-0547">Nucleotide-binding</keyword>
<evidence type="ECO:0000256" key="5">
    <source>
        <dbReference type="ARBA" id="ARBA00022840"/>
    </source>
</evidence>
<evidence type="ECO:0000259" key="11">
    <source>
        <dbReference type="SMART" id="SM00382"/>
    </source>
</evidence>
<dbReference type="GO" id="GO:0006950">
    <property type="term" value="P:response to stress"/>
    <property type="evidence" value="ECO:0007669"/>
    <property type="project" value="UniProtKB-ARBA"/>
</dbReference>
<dbReference type="SMART" id="SM00382">
    <property type="entry name" value="AAA"/>
    <property type="match status" value="1"/>
</dbReference>
<feature type="region of interest" description="Disordered" evidence="9">
    <location>
        <begin position="314"/>
        <end position="338"/>
    </location>
</feature>
<proteinExistence type="inferred from homology"/>
<dbReference type="GO" id="GO:0005524">
    <property type="term" value="F:ATP binding"/>
    <property type="evidence" value="ECO:0007669"/>
    <property type="project" value="UniProtKB-KW"/>
</dbReference>
<dbReference type="Pfam" id="PF00004">
    <property type="entry name" value="AAA"/>
    <property type="match status" value="1"/>
</dbReference>
<dbReference type="Gene3D" id="6.10.280.40">
    <property type="match status" value="1"/>
</dbReference>
<evidence type="ECO:0000256" key="4">
    <source>
        <dbReference type="ARBA" id="ARBA00022801"/>
    </source>
</evidence>
<organism evidence="12 13">
    <name type="scientific">Trapa incisa</name>
    <dbReference type="NCBI Taxonomy" id="236973"/>
    <lineage>
        <taxon>Eukaryota</taxon>
        <taxon>Viridiplantae</taxon>
        <taxon>Streptophyta</taxon>
        <taxon>Embryophyta</taxon>
        <taxon>Tracheophyta</taxon>
        <taxon>Spermatophyta</taxon>
        <taxon>Magnoliopsida</taxon>
        <taxon>eudicotyledons</taxon>
        <taxon>Gunneridae</taxon>
        <taxon>Pentapetalae</taxon>
        <taxon>rosids</taxon>
        <taxon>malvids</taxon>
        <taxon>Myrtales</taxon>
        <taxon>Lythraceae</taxon>
        <taxon>Trapa</taxon>
    </lineage>
</organism>
<evidence type="ECO:0000256" key="10">
    <source>
        <dbReference type="SAM" id="Phobius"/>
    </source>
</evidence>
<keyword evidence="6" id="KW-0460">Magnesium</keyword>
<dbReference type="InterPro" id="IPR003959">
    <property type="entry name" value="ATPase_AAA_core"/>
</dbReference>
<dbReference type="Gene3D" id="3.40.50.300">
    <property type="entry name" value="P-loop containing nucleotide triphosphate hydrolases"/>
    <property type="match status" value="1"/>
</dbReference>
<dbReference type="GO" id="GO:0016887">
    <property type="term" value="F:ATP hydrolysis activity"/>
    <property type="evidence" value="ECO:0007669"/>
    <property type="project" value="InterPro"/>
</dbReference>
<keyword evidence="5 8" id="KW-0067">ATP-binding</keyword>
<keyword evidence="10" id="KW-0812">Transmembrane</keyword>
<accession>A0AAN7KF86</accession>
<keyword evidence="4" id="KW-0378">Hydrolase</keyword>
<evidence type="ECO:0000256" key="6">
    <source>
        <dbReference type="ARBA" id="ARBA00022842"/>
    </source>
</evidence>
<comment type="similarity">
    <text evidence="2">Belongs to the AAA ATPase family. BCS1 subfamily.</text>
</comment>
<dbReference type="InterPro" id="IPR003960">
    <property type="entry name" value="ATPase_AAA_CS"/>
</dbReference>
<evidence type="ECO:0000256" key="9">
    <source>
        <dbReference type="SAM" id="MobiDB-lite"/>
    </source>
</evidence>
<dbReference type="AlphaFoldDB" id="A0AAN7KF86"/>
<protein>
    <recommendedName>
        <fullName evidence="11">AAA+ ATPase domain-containing protein</fullName>
    </recommendedName>
</protein>
<comment type="catalytic activity">
    <reaction evidence="7">
        <text>ATP + H2O = ADP + phosphate + H(+)</text>
        <dbReference type="Rhea" id="RHEA:13065"/>
        <dbReference type="ChEBI" id="CHEBI:15377"/>
        <dbReference type="ChEBI" id="CHEBI:15378"/>
        <dbReference type="ChEBI" id="CHEBI:30616"/>
        <dbReference type="ChEBI" id="CHEBI:43474"/>
        <dbReference type="ChEBI" id="CHEBI:456216"/>
    </reaction>
</comment>
<keyword evidence="10" id="KW-1133">Transmembrane helix</keyword>
<dbReference type="InterPro" id="IPR050747">
    <property type="entry name" value="Mitochondrial_chaperone_BCS1"/>
</dbReference>
<dbReference type="InterPro" id="IPR003593">
    <property type="entry name" value="AAA+_ATPase"/>
</dbReference>
<dbReference type="Pfam" id="PF25568">
    <property type="entry name" value="AAA_lid_At3g28540"/>
    <property type="match status" value="1"/>
</dbReference>
<dbReference type="Pfam" id="PF14363">
    <property type="entry name" value="AAA_assoc"/>
    <property type="match status" value="1"/>
</dbReference>
<evidence type="ECO:0000256" key="3">
    <source>
        <dbReference type="ARBA" id="ARBA00022741"/>
    </source>
</evidence>
<feature type="domain" description="AAA+ ATPase" evidence="11">
    <location>
        <begin position="242"/>
        <end position="400"/>
    </location>
</feature>
<evidence type="ECO:0000313" key="12">
    <source>
        <dbReference type="EMBL" id="KAK4766299.1"/>
    </source>
</evidence>
<comment type="caution">
    <text evidence="12">The sequence shown here is derived from an EMBL/GenBank/DDBJ whole genome shotgun (WGS) entry which is preliminary data.</text>
</comment>
<dbReference type="EMBL" id="JAXIOK010000007">
    <property type="protein sequence ID" value="KAK4766299.1"/>
    <property type="molecule type" value="Genomic_DNA"/>
</dbReference>
<keyword evidence="10" id="KW-0472">Membrane</keyword>
<comment type="cofactor">
    <cofactor evidence="1">
        <name>Mg(2+)</name>
        <dbReference type="ChEBI" id="CHEBI:18420"/>
    </cofactor>
</comment>
<evidence type="ECO:0000256" key="1">
    <source>
        <dbReference type="ARBA" id="ARBA00001946"/>
    </source>
</evidence>
<gene>
    <name evidence="12" type="ORF">SAY87_007941</name>
</gene>
<dbReference type="CDD" id="cd19510">
    <property type="entry name" value="RecA-like_BCS1"/>
    <property type="match status" value="1"/>
</dbReference>
<evidence type="ECO:0000313" key="13">
    <source>
        <dbReference type="Proteomes" id="UP001345219"/>
    </source>
</evidence>
<evidence type="ECO:0000256" key="7">
    <source>
        <dbReference type="ARBA" id="ARBA00049360"/>
    </source>
</evidence>
<dbReference type="PANTHER" id="PTHR23070">
    <property type="entry name" value="BCS1 AAA-TYPE ATPASE"/>
    <property type="match status" value="1"/>
</dbReference>
<feature type="transmembrane region" description="Helical" evidence="10">
    <location>
        <begin position="7"/>
        <end position="25"/>
    </location>
</feature>
<dbReference type="InterPro" id="IPR025753">
    <property type="entry name" value="AAA_N_dom"/>
</dbReference>
<evidence type="ECO:0000256" key="8">
    <source>
        <dbReference type="RuleBase" id="RU003651"/>
    </source>
</evidence>
<dbReference type="SUPFAM" id="SSF52540">
    <property type="entry name" value="P-loop containing nucleoside triphosphate hydrolases"/>
    <property type="match status" value="1"/>
</dbReference>
<reference evidence="12 13" key="1">
    <citation type="journal article" date="2023" name="Hortic Res">
        <title>Pangenome of water caltrop reveals structural variations and asymmetric subgenome divergence after allopolyploidization.</title>
        <authorList>
            <person name="Zhang X."/>
            <person name="Chen Y."/>
            <person name="Wang L."/>
            <person name="Yuan Y."/>
            <person name="Fang M."/>
            <person name="Shi L."/>
            <person name="Lu R."/>
            <person name="Comes H.P."/>
            <person name="Ma Y."/>
            <person name="Chen Y."/>
            <person name="Huang G."/>
            <person name="Zhou Y."/>
            <person name="Zheng Z."/>
            <person name="Qiu Y."/>
        </authorList>
    </citation>
    <scope>NUCLEOTIDE SEQUENCE [LARGE SCALE GENOMIC DNA]</scope>
    <source>
        <tissue evidence="12">Roots</tissue>
    </source>
</reference>